<dbReference type="AlphaFoldDB" id="A0A923NJL1"/>
<comment type="caution">
    <text evidence="2">The sequence shown here is derived from an EMBL/GenBank/DDBJ whole genome shotgun (WGS) entry which is preliminary data.</text>
</comment>
<dbReference type="RefSeq" id="WP_187302204.1">
    <property type="nucleotide sequence ID" value="NZ_JACRYT010000003.1"/>
</dbReference>
<reference evidence="2" key="1">
    <citation type="submission" date="2020-08" db="EMBL/GenBank/DDBJ databases">
        <title>Genome public.</title>
        <authorList>
            <person name="Liu C."/>
            <person name="Sun Q."/>
        </authorList>
    </citation>
    <scope>NUCLEOTIDE SEQUENCE</scope>
    <source>
        <strain evidence="2">BX12</strain>
    </source>
</reference>
<keyword evidence="3" id="KW-1185">Reference proteome</keyword>
<feature type="transmembrane region" description="Helical" evidence="1">
    <location>
        <begin position="46"/>
        <end position="62"/>
    </location>
</feature>
<name>A0A923NJL1_9FIRM</name>
<proteinExistence type="predicted"/>
<evidence type="ECO:0000256" key="1">
    <source>
        <dbReference type="SAM" id="Phobius"/>
    </source>
</evidence>
<evidence type="ECO:0000313" key="2">
    <source>
        <dbReference type="EMBL" id="MBC6679095.1"/>
    </source>
</evidence>
<dbReference type="Proteomes" id="UP000602647">
    <property type="component" value="Unassembled WGS sequence"/>
</dbReference>
<evidence type="ECO:0000313" key="3">
    <source>
        <dbReference type="Proteomes" id="UP000602647"/>
    </source>
</evidence>
<evidence type="ECO:0008006" key="4">
    <source>
        <dbReference type="Google" id="ProtNLM"/>
    </source>
</evidence>
<dbReference type="EMBL" id="JACRYT010000003">
    <property type="protein sequence ID" value="MBC6679095.1"/>
    <property type="molecule type" value="Genomic_DNA"/>
</dbReference>
<keyword evidence="1" id="KW-0472">Membrane</keyword>
<organism evidence="2 3">
    <name type="scientific">Zhenpiania hominis</name>
    <dbReference type="NCBI Taxonomy" id="2763644"/>
    <lineage>
        <taxon>Bacteria</taxon>
        <taxon>Bacillati</taxon>
        <taxon>Bacillota</taxon>
        <taxon>Clostridia</taxon>
        <taxon>Peptostreptococcales</taxon>
        <taxon>Anaerovoracaceae</taxon>
        <taxon>Zhenpiania</taxon>
    </lineage>
</organism>
<keyword evidence="1" id="KW-1133">Transmembrane helix</keyword>
<accession>A0A923NJL1</accession>
<feature type="transmembrane region" description="Helical" evidence="1">
    <location>
        <begin position="20"/>
        <end position="40"/>
    </location>
</feature>
<protein>
    <recommendedName>
        <fullName evidence="4">Transmembrane protein</fullName>
    </recommendedName>
</protein>
<keyword evidence="1" id="KW-0812">Transmembrane</keyword>
<gene>
    <name evidence="2" type="ORF">H9L42_04555</name>
</gene>
<sequence length="63" mass="7352">MNRNKCKKRKHKRPPCRHDVKDMGFVLLVFGVVTICAFFLPVKAWILLLGCLLLFCGIRLYCK</sequence>